<evidence type="ECO:0000313" key="8">
    <source>
        <dbReference type="Proteomes" id="UP001307889"/>
    </source>
</evidence>
<reference evidence="7 8" key="1">
    <citation type="submission" date="2023-09" db="EMBL/GenBank/DDBJ databases">
        <title>Nesidiocoris tenuis whole genome shotgun sequence.</title>
        <authorList>
            <person name="Shibata T."/>
            <person name="Shimoda M."/>
            <person name="Kobayashi T."/>
            <person name="Uehara T."/>
        </authorList>
    </citation>
    <scope>NUCLEOTIDE SEQUENCE [LARGE SCALE GENOMIC DNA]</scope>
    <source>
        <strain evidence="7 8">Japan</strain>
    </source>
</reference>
<comment type="function">
    <text evidence="6">Gustatory receptor which mediates acceptance or avoidance behavior, depending on its substrates.</text>
</comment>
<keyword evidence="6" id="KW-0675">Receptor</keyword>
<protein>
    <recommendedName>
        <fullName evidence="6">Gustatory receptor</fullName>
    </recommendedName>
</protein>
<dbReference type="Pfam" id="PF08395">
    <property type="entry name" value="7tm_7"/>
    <property type="match status" value="1"/>
</dbReference>
<dbReference type="EMBL" id="AP028909">
    <property type="protein sequence ID" value="BES87259.1"/>
    <property type="molecule type" value="Genomic_DNA"/>
</dbReference>
<keyword evidence="4 6" id="KW-1133">Transmembrane helix</keyword>
<dbReference type="Proteomes" id="UP001307889">
    <property type="component" value="Chromosome 1"/>
</dbReference>
<evidence type="ECO:0000256" key="1">
    <source>
        <dbReference type="ARBA" id="ARBA00004651"/>
    </source>
</evidence>
<organism evidence="7 8">
    <name type="scientific">Nesidiocoris tenuis</name>
    <dbReference type="NCBI Taxonomy" id="355587"/>
    <lineage>
        <taxon>Eukaryota</taxon>
        <taxon>Metazoa</taxon>
        <taxon>Ecdysozoa</taxon>
        <taxon>Arthropoda</taxon>
        <taxon>Hexapoda</taxon>
        <taxon>Insecta</taxon>
        <taxon>Pterygota</taxon>
        <taxon>Neoptera</taxon>
        <taxon>Paraneoptera</taxon>
        <taxon>Hemiptera</taxon>
        <taxon>Heteroptera</taxon>
        <taxon>Panheteroptera</taxon>
        <taxon>Cimicomorpha</taxon>
        <taxon>Miridae</taxon>
        <taxon>Dicyphina</taxon>
        <taxon>Nesidiocoris</taxon>
    </lineage>
</organism>
<keyword evidence="2 6" id="KW-1003">Cell membrane</keyword>
<feature type="transmembrane region" description="Helical" evidence="6">
    <location>
        <begin position="235"/>
        <end position="255"/>
    </location>
</feature>
<evidence type="ECO:0000256" key="6">
    <source>
        <dbReference type="RuleBase" id="RU363108"/>
    </source>
</evidence>
<evidence type="ECO:0000313" key="7">
    <source>
        <dbReference type="EMBL" id="BES87259.1"/>
    </source>
</evidence>
<accession>A0ABN7A7R0</accession>
<sequence length="311" mass="35390">MALKGSFTYTTKRPWVLEYLRRNLLISRFLGVFPFSVDDEFSISKFELAGTLIFNVFFSAVAVITIANEFTSHHASIQDLQLALISGGEAALMGFLVCLSSFEILRNAKQFKTIYRHFRKVDMYLERISAKKRPPLSDRELMLRVLHLWPIFIIIMIEIERYTALGHTYDLLRYLSIIAHVTCNVKLFGIAFSFKAFMCTLGVYIETLNDALSAKSATGSANSLIYISGEAHDHLYLAFKCINAAFARTLLVMVINCFVKCTDNFYKLIGQEEGAYSSFLFAIWMSTMIMQLLILTNAVIEPVEQVNLKKL</sequence>
<evidence type="ECO:0000256" key="3">
    <source>
        <dbReference type="ARBA" id="ARBA00022692"/>
    </source>
</evidence>
<keyword evidence="3 6" id="KW-0812">Transmembrane</keyword>
<evidence type="ECO:0000256" key="5">
    <source>
        <dbReference type="ARBA" id="ARBA00023136"/>
    </source>
</evidence>
<feature type="transmembrane region" description="Helical" evidence="6">
    <location>
        <begin position="171"/>
        <end position="194"/>
    </location>
</feature>
<keyword evidence="5 6" id="KW-0472">Membrane</keyword>
<name>A0ABN7A7R0_9HEMI</name>
<comment type="subcellular location">
    <subcellularLocation>
        <location evidence="1 6">Cell membrane</location>
        <topology evidence="1 6">Multi-pass membrane protein</topology>
    </subcellularLocation>
</comment>
<feature type="transmembrane region" description="Helical" evidence="6">
    <location>
        <begin position="275"/>
        <end position="300"/>
    </location>
</feature>
<feature type="transmembrane region" description="Helical" evidence="6">
    <location>
        <begin position="49"/>
        <end position="68"/>
    </location>
</feature>
<gene>
    <name evidence="7" type="ORF">NTJ_00064</name>
</gene>
<keyword evidence="6" id="KW-0807">Transducer</keyword>
<proteinExistence type="inferred from homology"/>
<comment type="similarity">
    <text evidence="6">Belongs to the insect chemoreceptor superfamily. Gustatory receptor (GR) family.</text>
</comment>
<feature type="transmembrane region" description="Helical" evidence="6">
    <location>
        <begin position="80"/>
        <end position="102"/>
    </location>
</feature>
<dbReference type="InterPro" id="IPR013604">
    <property type="entry name" value="7TM_chemorcpt"/>
</dbReference>
<evidence type="ECO:0000256" key="4">
    <source>
        <dbReference type="ARBA" id="ARBA00022989"/>
    </source>
</evidence>
<keyword evidence="8" id="KW-1185">Reference proteome</keyword>
<comment type="caution">
    <text evidence="6">Lacks conserved residue(s) required for the propagation of feature annotation.</text>
</comment>
<evidence type="ECO:0000256" key="2">
    <source>
        <dbReference type="ARBA" id="ARBA00022475"/>
    </source>
</evidence>